<organism evidence="2 3">
    <name type="scientific">Bionectria ochroleuca</name>
    <name type="common">Gliocladium roseum</name>
    <dbReference type="NCBI Taxonomy" id="29856"/>
    <lineage>
        <taxon>Eukaryota</taxon>
        <taxon>Fungi</taxon>
        <taxon>Dikarya</taxon>
        <taxon>Ascomycota</taxon>
        <taxon>Pezizomycotina</taxon>
        <taxon>Sordariomycetes</taxon>
        <taxon>Hypocreomycetidae</taxon>
        <taxon>Hypocreales</taxon>
        <taxon>Bionectriaceae</taxon>
        <taxon>Clonostachys</taxon>
    </lineage>
</organism>
<proteinExistence type="predicted"/>
<accession>A0A8H7NP23</accession>
<comment type="caution">
    <text evidence="2">The sequence shown here is derived from an EMBL/GenBank/DDBJ whole genome shotgun (WGS) entry which is preliminary data.</text>
</comment>
<name>A0A8H7NP23_BIOOC</name>
<feature type="signal peptide" evidence="1">
    <location>
        <begin position="1"/>
        <end position="22"/>
    </location>
</feature>
<keyword evidence="1" id="KW-0732">Signal</keyword>
<dbReference type="AlphaFoldDB" id="A0A8H7NP23"/>
<protein>
    <recommendedName>
        <fullName evidence="4">Secreted protein</fullName>
    </recommendedName>
</protein>
<sequence>MHGISGVLMVRLLVARISIVAGRMLGRLIGDVEQFGQPPVVLLQQLQGPQSFDARCAPGSSRKLPGCQCVLVDGDGGVGRVPCRCDRSGTSMVVGFYEGDGSMMQQRQDAADCRRK</sequence>
<gene>
    <name evidence="2" type="ORF">IM811_001326</name>
</gene>
<evidence type="ECO:0008006" key="4">
    <source>
        <dbReference type="Google" id="ProtNLM"/>
    </source>
</evidence>
<dbReference type="Proteomes" id="UP000616885">
    <property type="component" value="Unassembled WGS sequence"/>
</dbReference>
<dbReference type="EMBL" id="JADCTT010000001">
    <property type="protein sequence ID" value="KAF9759632.1"/>
    <property type="molecule type" value="Genomic_DNA"/>
</dbReference>
<reference evidence="2" key="1">
    <citation type="submission" date="2020-10" db="EMBL/GenBank/DDBJ databases">
        <title>High-Quality Genome Resource of Clonostachys rosea strain S41 by Oxford Nanopore Long-Read Sequencing.</title>
        <authorList>
            <person name="Wang H."/>
        </authorList>
    </citation>
    <scope>NUCLEOTIDE SEQUENCE</scope>
    <source>
        <strain evidence="2">S41</strain>
    </source>
</reference>
<feature type="chain" id="PRO_5034443279" description="Secreted protein" evidence="1">
    <location>
        <begin position="23"/>
        <end position="116"/>
    </location>
</feature>
<evidence type="ECO:0000256" key="1">
    <source>
        <dbReference type="SAM" id="SignalP"/>
    </source>
</evidence>
<evidence type="ECO:0000313" key="2">
    <source>
        <dbReference type="EMBL" id="KAF9759632.1"/>
    </source>
</evidence>
<evidence type="ECO:0000313" key="3">
    <source>
        <dbReference type="Proteomes" id="UP000616885"/>
    </source>
</evidence>